<gene>
    <name evidence="1" type="ORF">CWATWH8502_1323</name>
</gene>
<dbReference type="Proteomes" id="UP000018348">
    <property type="component" value="Unassembled WGS sequence"/>
</dbReference>
<sequence length="43" mass="4926">MDELTKEALLTQKEPISIEHNGKFVGYYYPAIDHDKVKVGFAE</sequence>
<evidence type="ECO:0000313" key="2">
    <source>
        <dbReference type="Proteomes" id="UP000018348"/>
    </source>
</evidence>
<accession>T2IHD0</accession>
<evidence type="ECO:0000313" key="1">
    <source>
        <dbReference type="EMBL" id="CCQ52304.1"/>
    </source>
</evidence>
<reference evidence="1 2" key="2">
    <citation type="submission" date="2013-09" db="EMBL/GenBank/DDBJ databases">
        <title>Whole genome comparison of six Crocosphaera watsonii strains with differing phenotypes.</title>
        <authorList>
            <person name="Bench S.R."/>
            <person name="Heller P."/>
            <person name="Frank I."/>
            <person name="Arciniega M."/>
            <person name="Shilova I.N."/>
            <person name="Zehr J.P."/>
        </authorList>
    </citation>
    <scope>NUCLEOTIDE SEQUENCE [LARGE SCALE GENOMIC DNA]</scope>
    <source>
        <strain evidence="1 2">WH 8502</strain>
    </source>
</reference>
<name>T2IHD0_CROWT</name>
<dbReference type="EMBL" id="CAQK01000625">
    <property type="protein sequence ID" value="CCQ52304.1"/>
    <property type="molecule type" value="Genomic_DNA"/>
</dbReference>
<dbReference type="AlphaFoldDB" id="T2IHD0"/>
<reference evidence="1 2" key="1">
    <citation type="submission" date="2013-01" db="EMBL/GenBank/DDBJ databases">
        <authorList>
            <person name="Bench S."/>
        </authorList>
    </citation>
    <scope>NUCLEOTIDE SEQUENCE [LARGE SCALE GENOMIC DNA]</scope>
    <source>
        <strain evidence="1 2">WH 8502</strain>
    </source>
</reference>
<proteinExistence type="predicted"/>
<comment type="caution">
    <text evidence="1">The sequence shown here is derived from an EMBL/GenBank/DDBJ whole genome shotgun (WGS) entry which is preliminary data.</text>
</comment>
<protein>
    <submittedName>
        <fullName evidence="1">Uncharacterized protein</fullName>
    </submittedName>
</protein>
<organism evidence="1 2">
    <name type="scientific">Crocosphaera watsonii WH 8502</name>
    <dbReference type="NCBI Taxonomy" id="423474"/>
    <lineage>
        <taxon>Bacteria</taxon>
        <taxon>Bacillati</taxon>
        <taxon>Cyanobacteriota</taxon>
        <taxon>Cyanophyceae</taxon>
        <taxon>Oscillatoriophycideae</taxon>
        <taxon>Chroococcales</taxon>
        <taxon>Aphanothecaceae</taxon>
        <taxon>Crocosphaera</taxon>
    </lineage>
</organism>